<evidence type="ECO:0000256" key="2">
    <source>
        <dbReference type="ARBA" id="ARBA00023002"/>
    </source>
</evidence>
<dbReference type="SUPFAM" id="SSF52218">
    <property type="entry name" value="Flavoproteins"/>
    <property type="match status" value="1"/>
</dbReference>
<dbReference type="RefSeq" id="WP_394161902.1">
    <property type="nucleotide sequence ID" value="NZ_JBHGCJ010000003.1"/>
</dbReference>
<keyword evidence="2 4" id="KW-0560">Oxidoreductase</keyword>
<comment type="similarity">
    <text evidence="1">Belongs to the NAD(P)H dehydrogenase (quinone) family.</text>
</comment>
<evidence type="ECO:0000256" key="1">
    <source>
        <dbReference type="ARBA" id="ARBA00006252"/>
    </source>
</evidence>
<dbReference type="Pfam" id="PF02525">
    <property type="entry name" value="Flavodoxin_2"/>
    <property type="match status" value="1"/>
</dbReference>
<dbReference type="EC" id="1.6.99.-" evidence="4"/>
<sequence length="208" mass="22347">MHTLIVIAHPDPTSLTHAVAAEVSRGIAADPAASVELADLSAEGFDPRFTRADLDGHHRRHPFPADVLAEQARLDRADAVVLVFPVYWWAMPAQLKGWIDRVFSNGWAYDDAGDGAVRKKLGRLRVHLLGLGGADERTWSKRGYDVAMKTQIETGIFDYCGAPVVSATVLLAVDAGDATPHLQAGYALGRSIGQDARSCLLQEGAAPI</sequence>
<dbReference type="InterPro" id="IPR051545">
    <property type="entry name" value="NAD(P)H_dehydrogenase_qn"/>
</dbReference>
<gene>
    <name evidence="4" type="ORF">ACEU0G_002623</name>
</gene>
<dbReference type="EMBL" id="JBHGCJ010000003">
    <property type="protein sequence ID" value="MFG6108633.1"/>
    <property type="molecule type" value="Genomic_DNA"/>
</dbReference>
<dbReference type="EC" id="1.-.-.-" evidence="4"/>
<evidence type="ECO:0000313" key="4">
    <source>
        <dbReference type="EMBL" id="MFG6108633.1"/>
    </source>
</evidence>
<dbReference type="InterPro" id="IPR029039">
    <property type="entry name" value="Flavoprotein-like_sf"/>
</dbReference>
<comment type="caution">
    <text evidence="4">The sequence shown here is derived from an EMBL/GenBank/DDBJ whole genome shotgun (WGS) entry which is preliminary data.</text>
</comment>
<dbReference type="GO" id="GO:0016491">
    <property type="term" value="F:oxidoreductase activity"/>
    <property type="evidence" value="ECO:0007669"/>
    <property type="project" value="UniProtKB-KW"/>
</dbReference>
<dbReference type="PANTHER" id="PTHR10204">
    <property type="entry name" value="NAD P H OXIDOREDUCTASE-RELATED"/>
    <property type="match status" value="1"/>
</dbReference>
<dbReference type="InterPro" id="IPR003680">
    <property type="entry name" value="Flavodoxin_fold"/>
</dbReference>
<reference evidence="4 5" key="1">
    <citation type="submission" date="2024-09" db="EMBL/GenBank/DDBJ databases">
        <authorList>
            <consortium name="All-Russian atlas of soil microorganisms"/>
            <consortium name="as a basis for the search for new antimicrobial producers and enzymes with unique properties"/>
            <person name="Sokolova E.A."/>
            <person name="Voronina E.N."/>
        </authorList>
    </citation>
    <scope>NUCLEOTIDE SEQUENCE [LARGE SCALE GENOMIC DNA]</scope>
    <source>
        <strain evidence="4 5">AF-22b-331.1</strain>
    </source>
</reference>
<organism evidence="4 5">
    <name type="scientific">Stenotrophomonas nematodicola</name>
    <dbReference type="NCBI Taxonomy" id="2656746"/>
    <lineage>
        <taxon>Bacteria</taxon>
        <taxon>Pseudomonadati</taxon>
        <taxon>Pseudomonadota</taxon>
        <taxon>Gammaproteobacteria</taxon>
        <taxon>Lysobacterales</taxon>
        <taxon>Lysobacteraceae</taxon>
        <taxon>Stenotrophomonas</taxon>
    </lineage>
</organism>
<feature type="domain" description="Flavodoxin-like fold" evidence="3">
    <location>
        <begin position="1"/>
        <end position="179"/>
    </location>
</feature>
<dbReference type="PANTHER" id="PTHR10204:SF34">
    <property type="entry name" value="NAD(P)H DEHYDROGENASE [QUINONE] 1 ISOFORM 1"/>
    <property type="match status" value="1"/>
</dbReference>
<keyword evidence="5" id="KW-1185">Reference proteome</keyword>
<accession>A0ABW7CUJ6</accession>
<proteinExistence type="inferred from homology"/>
<dbReference type="Proteomes" id="UP001605261">
    <property type="component" value="Unassembled WGS sequence"/>
</dbReference>
<name>A0ABW7CUJ6_9GAMM</name>
<evidence type="ECO:0000313" key="5">
    <source>
        <dbReference type="Proteomes" id="UP001605261"/>
    </source>
</evidence>
<protein>
    <submittedName>
        <fullName evidence="4">NAD(P)H-dependent oxidoreductase</fullName>
        <ecNumber evidence="4">1.-.-.-</ecNumber>
        <ecNumber evidence="4">1.6.99.-</ecNumber>
    </submittedName>
</protein>
<dbReference type="Gene3D" id="3.40.50.360">
    <property type="match status" value="1"/>
</dbReference>
<evidence type="ECO:0000259" key="3">
    <source>
        <dbReference type="Pfam" id="PF02525"/>
    </source>
</evidence>